<name>A0AA85KDP1_TRIRE</name>
<evidence type="ECO:0000256" key="1">
    <source>
        <dbReference type="SAM" id="Phobius"/>
    </source>
</evidence>
<dbReference type="WBParaSite" id="TREG1_9580.1">
    <property type="protein sequence ID" value="TREG1_9580.1"/>
    <property type="gene ID" value="TREG1_9580"/>
</dbReference>
<keyword evidence="1" id="KW-1133">Transmembrane helix</keyword>
<accession>A0AA85KDP1</accession>
<evidence type="ECO:0000313" key="2">
    <source>
        <dbReference type="Proteomes" id="UP000050795"/>
    </source>
</evidence>
<organism evidence="2 3">
    <name type="scientific">Trichobilharzia regenti</name>
    <name type="common">Nasal bird schistosome</name>
    <dbReference type="NCBI Taxonomy" id="157069"/>
    <lineage>
        <taxon>Eukaryota</taxon>
        <taxon>Metazoa</taxon>
        <taxon>Spiralia</taxon>
        <taxon>Lophotrochozoa</taxon>
        <taxon>Platyhelminthes</taxon>
        <taxon>Trematoda</taxon>
        <taxon>Digenea</taxon>
        <taxon>Strigeidida</taxon>
        <taxon>Schistosomatoidea</taxon>
        <taxon>Schistosomatidae</taxon>
        <taxon>Trichobilharzia</taxon>
    </lineage>
</organism>
<reference evidence="3" key="2">
    <citation type="submission" date="2023-11" db="UniProtKB">
        <authorList>
            <consortium name="WormBaseParasite"/>
        </authorList>
    </citation>
    <scope>IDENTIFICATION</scope>
</reference>
<proteinExistence type="predicted"/>
<feature type="transmembrane region" description="Helical" evidence="1">
    <location>
        <begin position="229"/>
        <end position="248"/>
    </location>
</feature>
<dbReference type="Proteomes" id="UP000050795">
    <property type="component" value="Unassembled WGS sequence"/>
</dbReference>
<dbReference type="AlphaFoldDB" id="A0AA85KDP1"/>
<protein>
    <submittedName>
        <fullName evidence="3">Uncharacterized protein</fullName>
    </submittedName>
</protein>
<keyword evidence="1" id="KW-0472">Membrane</keyword>
<evidence type="ECO:0000313" key="3">
    <source>
        <dbReference type="WBParaSite" id="TREG1_9580.1"/>
    </source>
</evidence>
<keyword evidence="2" id="KW-1185">Reference proteome</keyword>
<keyword evidence="1" id="KW-0812">Transmembrane</keyword>
<sequence length="254" mass="29483">MKTIYICISIFYFYSGSYADVLENSVSGEFLTDLAHQSDTEYEWINSSTETICEEETTEQDSMMQTTIGNSENMKPKRSIMNLTDIIILEVHAYLTAYIVYEQSFMEEEASCMELIKFGDTVCTYVDHLFTEVIQAFPNSAYQQCTFKLENVSWLDAVLELWFNASSIRQWLKQNESVNFLHLLKGDLIRAIHATPYMHGNEFKLLDNQLSVHKIKYFKNGSNRLTRSVILLNVISITLFHVFCIIFFKHISSQ</sequence>
<reference evidence="2" key="1">
    <citation type="submission" date="2022-06" db="EMBL/GenBank/DDBJ databases">
        <authorList>
            <person name="Berger JAMES D."/>
            <person name="Berger JAMES D."/>
        </authorList>
    </citation>
    <scope>NUCLEOTIDE SEQUENCE [LARGE SCALE GENOMIC DNA]</scope>
</reference>